<evidence type="ECO:0000313" key="3">
    <source>
        <dbReference type="Proteomes" id="UP001642483"/>
    </source>
</evidence>
<dbReference type="EMBL" id="CAWYQH010000088">
    <property type="protein sequence ID" value="CAK8681703.1"/>
    <property type="molecule type" value="Genomic_DNA"/>
</dbReference>
<evidence type="ECO:0000256" key="1">
    <source>
        <dbReference type="SAM" id="MobiDB-lite"/>
    </source>
</evidence>
<comment type="caution">
    <text evidence="2">The sequence shown here is derived from an EMBL/GenBank/DDBJ whole genome shotgun (WGS) entry which is preliminary data.</text>
</comment>
<feature type="compositionally biased region" description="Basic and acidic residues" evidence="1">
    <location>
        <begin position="56"/>
        <end position="69"/>
    </location>
</feature>
<feature type="region of interest" description="Disordered" evidence="1">
    <location>
        <begin position="29"/>
        <end position="69"/>
    </location>
</feature>
<name>A0ABP0FQT6_CLALP</name>
<sequence>MSNWSGLVCVWRMGEVRRRSTDMGDRLTDRRHAVGKGGNATAGRRREGVAAQEARNAIEKIKSSKMKEL</sequence>
<keyword evidence="3" id="KW-1185">Reference proteome</keyword>
<protein>
    <submittedName>
        <fullName evidence="2">Uncharacterized protein</fullName>
    </submittedName>
</protein>
<gene>
    <name evidence="2" type="ORF">CVLEPA_LOCUS11946</name>
</gene>
<reference evidence="2 3" key="1">
    <citation type="submission" date="2024-02" db="EMBL/GenBank/DDBJ databases">
        <authorList>
            <person name="Daric V."/>
            <person name="Darras S."/>
        </authorList>
    </citation>
    <scope>NUCLEOTIDE SEQUENCE [LARGE SCALE GENOMIC DNA]</scope>
</reference>
<organism evidence="2 3">
    <name type="scientific">Clavelina lepadiformis</name>
    <name type="common">Light-bulb sea squirt</name>
    <name type="synonym">Ascidia lepadiformis</name>
    <dbReference type="NCBI Taxonomy" id="159417"/>
    <lineage>
        <taxon>Eukaryota</taxon>
        <taxon>Metazoa</taxon>
        <taxon>Chordata</taxon>
        <taxon>Tunicata</taxon>
        <taxon>Ascidiacea</taxon>
        <taxon>Aplousobranchia</taxon>
        <taxon>Clavelinidae</taxon>
        <taxon>Clavelina</taxon>
    </lineage>
</organism>
<proteinExistence type="predicted"/>
<dbReference type="Proteomes" id="UP001642483">
    <property type="component" value="Unassembled WGS sequence"/>
</dbReference>
<accession>A0ABP0FQT6</accession>
<evidence type="ECO:0000313" key="2">
    <source>
        <dbReference type="EMBL" id="CAK8681703.1"/>
    </source>
</evidence>